<protein>
    <submittedName>
        <fullName evidence="1">Uncharacterized protein</fullName>
    </submittedName>
</protein>
<sequence length="237" mass="26218">MAWLEHHNPWIDSRSKTLSATRTSLGGILVSHEPTSARTQKRYWREHWTELVDVLDIGVSELSSTGSWADPWIDTKTTKHCSRYEAIGACQEWHGGRGPRHLGQGPSNSREVTRYPLDEDCGNSNSSSDVVNIIKVSIGQGVEKLDDAKCVFALVSMRRLYREKTEMPHAIRKTQSINPDQDVSTVDDSTQLYTLVNGMTGKEDGDVTLKAISAVDAPLKLDEMSFEEFGGALKAGG</sequence>
<dbReference type="Proteomes" id="UP000054928">
    <property type="component" value="Unassembled WGS sequence"/>
</dbReference>
<organism evidence="1 2">
    <name type="scientific">Plasmopara halstedii</name>
    <name type="common">Downy mildew of sunflower</name>
    <dbReference type="NCBI Taxonomy" id="4781"/>
    <lineage>
        <taxon>Eukaryota</taxon>
        <taxon>Sar</taxon>
        <taxon>Stramenopiles</taxon>
        <taxon>Oomycota</taxon>
        <taxon>Peronosporomycetes</taxon>
        <taxon>Peronosporales</taxon>
        <taxon>Peronosporaceae</taxon>
        <taxon>Plasmopara</taxon>
    </lineage>
</organism>
<evidence type="ECO:0000313" key="2">
    <source>
        <dbReference type="Proteomes" id="UP000054928"/>
    </source>
</evidence>
<dbReference type="EMBL" id="CCYD01000523">
    <property type="protein sequence ID" value="CEG40725.1"/>
    <property type="molecule type" value="Genomic_DNA"/>
</dbReference>
<dbReference type="AlphaFoldDB" id="A0A0P1AIS1"/>
<evidence type="ECO:0000313" key="1">
    <source>
        <dbReference type="EMBL" id="CEG40725.1"/>
    </source>
</evidence>
<name>A0A0P1AIS1_PLAHL</name>
<accession>A0A0P1AIS1</accession>
<dbReference type="STRING" id="4781.A0A0P1AIS1"/>
<dbReference type="RefSeq" id="XP_024577094.1">
    <property type="nucleotide sequence ID" value="XM_024726415.1"/>
</dbReference>
<proteinExistence type="predicted"/>
<keyword evidence="2" id="KW-1185">Reference proteome</keyword>
<dbReference type="GeneID" id="36405964"/>
<reference evidence="2" key="1">
    <citation type="submission" date="2014-09" db="EMBL/GenBank/DDBJ databases">
        <authorList>
            <person name="Sharma Rahul"/>
            <person name="Thines Marco"/>
        </authorList>
    </citation>
    <scope>NUCLEOTIDE SEQUENCE [LARGE SCALE GENOMIC DNA]</scope>
</reference>